<dbReference type="Proteomes" id="UP000655588">
    <property type="component" value="Unassembled WGS sequence"/>
</dbReference>
<keyword evidence="3" id="KW-1185">Reference proteome</keyword>
<comment type="caution">
    <text evidence="2">The sequence shown here is derived from an EMBL/GenBank/DDBJ whole genome shotgun (WGS) entry which is preliminary data.</text>
</comment>
<evidence type="ECO:0000256" key="1">
    <source>
        <dbReference type="SAM" id="SignalP"/>
    </source>
</evidence>
<accession>A0A833VNA5</accession>
<reference evidence="2" key="1">
    <citation type="submission" date="2019-11" db="EMBL/GenBank/DDBJ databases">
        <title>The nuclear and mitochondrial genomes of Frieseomelitta varia - a highly eusocial stingless bee (Meliponini) with a permanently sterile worker caste.</title>
        <authorList>
            <person name="Freitas F.C.P."/>
            <person name="Lourenco A.P."/>
            <person name="Nunes F.M.F."/>
            <person name="Paschoal A.R."/>
            <person name="Abreu F.C.P."/>
            <person name="Barbin F.O."/>
            <person name="Bataglia L."/>
            <person name="Cardoso-Junior C.A.M."/>
            <person name="Cervoni M.S."/>
            <person name="Silva S.R."/>
            <person name="Dalarmi F."/>
            <person name="Del Lama M.A."/>
            <person name="Depintor T.S."/>
            <person name="Ferreira K.M."/>
            <person name="Goria P.S."/>
            <person name="Jaskot M.C."/>
            <person name="Lago D.C."/>
            <person name="Luna-Lucena D."/>
            <person name="Moda L.M."/>
            <person name="Nascimento L."/>
            <person name="Pedrino M."/>
            <person name="Rabico F.O."/>
            <person name="Sanches F.C."/>
            <person name="Santos D.E."/>
            <person name="Santos C.G."/>
            <person name="Vieira J."/>
            <person name="Lopes T.F."/>
            <person name="Barchuk A.R."/>
            <person name="Hartfelder K."/>
            <person name="Simoes Z.L.P."/>
            <person name="Bitondi M.M.G."/>
            <person name="Pinheiro D.G."/>
        </authorList>
    </citation>
    <scope>NUCLEOTIDE SEQUENCE</scope>
    <source>
        <strain evidence="2">USP_RPSP 00005682</strain>
        <tissue evidence="2">Whole individual</tissue>
    </source>
</reference>
<dbReference type="EMBL" id="WNWW01000923">
    <property type="protein sequence ID" value="KAF3420745.1"/>
    <property type="molecule type" value="Genomic_DNA"/>
</dbReference>
<evidence type="ECO:0000313" key="3">
    <source>
        <dbReference type="Proteomes" id="UP000655588"/>
    </source>
</evidence>
<protein>
    <submittedName>
        <fullName evidence="2">Uncharacterized protein</fullName>
    </submittedName>
</protein>
<dbReference type="AlphaFoldDB" id="A0A833VNA5"/>
<sequence>MRVLCLLLTFLAVGGQSEEVYDQSSIYYTEPTFINVSNSNGGLSELHGGRIVRGQRLLERSKSPYLVREDLFVEREGELVIEPGVEIRFGPMVGITVRGIITAKIGAKIIQRERRNTIIR</sequence>
<gene>
    <name evidence="2" type="ORF">E2986_14162</name>
</gene>
<proteinExistence type="predicted"/>
<evidence type="ECO:0000313" key="2">
    <source>
        <dbReference type="EMBL" id="KAF3420745.1"/>
    </source>
</evidence>
<organism evidence="2 3">
    <name type="scientific">Frieseomelitta varia</name>
    <dbReference type="NCBI Taxonomy" id="561572"/>
    <lineage>
        <taxon>Eukaryota</taxon>
        <taxon>Metazoa</taxon>
        <taxon>Ecdysozoa</taxon>
        <taxon>Arthropoda</taxon>
        <taxon>Hexapoda</taxon>
        <taxon>Insecta</taxon>
        <taxon>Pterygota</taxon>
        <taxon>Neoptera</taxon>
        <taxon>Endopterygota</taxon>
        <taxon>Hymenoptera</taxon>
        <taxon>Apocrita</taxon>
        <taxon>Aculeata</taxon>
        <taxon>Apoidea</taxon>
        <taxon>Anthophila</taxon>
        <taxon>Apidae</taxon>
        <taxon>Frieseomelitta</taxon>
    </lineage>
</organism>
<feature type="chain" id="PRO_5032985940" evidence="1">
    <location>
        <begin position="18"/>
        <end position="120"/>
    </location>
</feature>
<name>A0A833VNA5_9HYME</name>
<keyword evidence="1" id="KW-0732">Signal</keyword>
<feature type="signal peptide" evidence="1">
    <location>
        <begin position="1"/>
        <end position="17"/>
    </location>
</feature>